<evidence type="ECO:0000256" key="3">
    <source>
        <dbReference type="ARBA" id="ARBA00022792"/>
    </source>
</evidence>
<keyword evidence="8 10" id="KW-0472">Membrane</keyword>
<dbReference type="PANTHER" id="PTHR31961">
    <property type="entry name" value="SENSITIVE TO HIGH EXPRESSION PROTEIN 9, MITOCHONDRIAL"/>
    <property type="match status" value="1"/>
</dbReference>
<dbReference type="eggNOG" id="ENOG502QQ1E">
    <property type="taxonomic scope" value="Eukaryota"/>
</dbReference>
<feature type="region of interest" description="Disordered" evidence="11">
    <location>
        <begin position="51"/>
        <end position="111"/>
    </location>
</feature>
<evidence type="ECO:0000256" key="8">
    <source>
        <dbReference type="ARBA" id="ARBA00023136"/>
    </source>
</evidence>
<evidence type="ECO:0000256" key="10">
    <source>
        <dbReference type="RuleBase" id="RU364128"/>
    </source>
</evidence>
<comment type="function">
    <text evidence="9">Required for the maintenance of the structure of the mitochondrial inner membrane. Involved in mitochondrial morphology. Causes growth arrest when highly overexpressed.</text>
</comment>
<evidence type="ECO:0000256" key="1">
    <source>
        <dbReference type="ARBA" id="ARBA00007472"/>
    </source>
</evidence>
<evidence type="ECO:0000313" key="13">
    <source>
        <dbReference type="Proteomes" id="UP000018144"/>
    </source>
</evidence>
<dbReference type="PANTHER" id="PTHR31961:SF3">
    <property type="entry name" value="SENSITIVE TO HIGH EXPRESSION PROTEIN 9, MITOCHONDRIAL"/>
    <property type="match status" value="1"/>
</dbReference>
<comment type="subcellular location">
    <subcellularLocation>
        <location evidence="10">Mitochondrion inner membrane</location>
        <topology evidence="10">Multi-pass membrane protein</topology>
    </subcellularLocation>
</comment>
<dbReference type="OMA" id="PACIRCQ"/>
<evidence type="ECO:0000313" key="12">
    <source>
        <dbReference type="EMBL" id="CCX33465.1"/>
    </source>
</evidence>
<evidence type="ECO:0000256" key="4">
    <source>
        <dbReference type="ARBA" id="ARBA00022946"/>
    </source>
</evidence>
<sequence>MRPLVRSFTAQPTAKFAASTYSQLHLRQLSKLPRQSTPACIRCQFPPTARFYSTEDKKPLPDNLFGDKPTEKAAEKPLDFEPKTSHNAYEAAEKPAADSKPTSDSKPTPAAQIADFHKNLPSELERRRSEYSKRFSKAMDELQTAVFTAGQKLNDLTGYTEIEALKRAISAQEAHVRASRAAVRQAKEDYTAAINRRSASQREVNELLQRKHAWSSTDLERFTQLYRSDHTNEQEELAAQERLSKSESSADEAQAQLARSILARYHEEQIWSDKIRRASTWGTWGLMGFNVLLFVVVQLGLEPWKRKRLVGGFEEKVREVIKEENEKLILETAAAAAVEAVVAEEEAAATEEVVAEAEPVQVIEEPVVEAPVIVTRPEPVTWKGKVFDKAQYAYHQVKNAAEELVSDKEVVITQREITITAAVSMVGGAAITGLGFIIANR</sequence>
<name>U4LU80_PYROM</name>
<dbReference type="STRING" id="1076935.U4LU80"/>
<keyword evidence="7 10" id="KW-0496">Mitochondrion</keyword>
<comment type="subunit">
    <text evidence="10">Homooligomer.</text>
</comment>
<dbReference type="GO" id="GO:0005743">
    <property type="term" value="C:mitochondrial inner membrane"/>
    <property type="evidence" value="ECO:0007669"/>
    <property type="project" value="UniProtKB-SubCell"/>
</dbReference>
<dbReference type="Pfam" id="PF05546">
    <property type="entry name" value="She9_MDM33"/>
    <property type="match status" value="1"/>
</dbReference>
<evidence type="ECO:0000256" key="7">
    <source>
        <dbReference type="ARBA" id="ARBA00023128"/>
    </source>
</evidence>
<dbReference type="Proteomes" id="UP000018144">
    <property type="component" value="Unassembled WGS sequence"/>
</dbReference>
<evidence type="ECO:0000256" key="6">
    <source>
        <dbReference type="ARBA" id="ARBA00023054"/>
    </source>
</evidence>
<evidence type="ECO:0000256" key="9">
    <source>
        <dbReference type="ARBA" id="ARBA00024807"/>
    </source>
</evidence>
<protein>
    <recommendedName>
        <fullName evidence="10">Sensitive to high expression protein 9, mitochondrial</fullName>
    </recommendedName>
</protein>
<dbReference type="EMBL" id="HF936097">
    <property type="protein sequence ID" value="CCX33465.1"/>
    <property type="molecule type" value="Genomic_DNA"/>
</dbReference>
<dbReference type="AlphaFoldDB" id="U4LU80"/>
<dbReference type="InterPro" id="IPR008839">
    <property type="entry name" value="MDM33_fungi"/>
</dbReference>
<evidence type="ECO:0000256" key="11">
    <source>
        <dbReference type="SAM" id="MobiDB-lite"/>
    </source>
</evidence>
<keyword evidence="13" id="KW-1185">Reference proteome</keyword>
<gene>
    <name evidence="12" type="ORF">PCON_01175</name>
</gene>
<keyword evidence="6" id="KW-0175">Coiled coil</keyword>
<evidence type="ECO:0000256" key="5">
    <source>
        <dbReference type="ARBA" id="ARBA00022989"/>
    </source>
</evidence>
<reference evidence="12 13" key="1">
    <citation type="journal article" date="2013" name="PLoS Genet.">
        <title>The genome and development-dependent transcriptomes of Pyronema confluens: a window into fungal evolution.</title>
        <authorList>
            <person name="Traeger S."/>
            <person name="Altegoer F."/>
            <person name="Freitag M."/>
            <person name="Gabaldon T."/>
            <person name="Kempken F."/>
            <person name="Kumar A."/>
            <person name="Marcet-Houben M."/>
            <person name="Poggeler S."/>
            <person name="Stajich J.E."/>
            <person name="Nowrousian M."/>
        </authorList>
    </citation>
    <scope>NUCLEOTIDE SEQUENCE [LARGE SCALE GENOMIC DNA]</scope>
    <source>
        <strain evidence="13">CBS 100304</strain>
        <tissue evidence="12">Vegetative mycelium</tissue>
    </source>
</reference>
<feature type="compositionally biased region" description="Basic and acidic residues" evidence="11">
    <location>
        <begin position="68"/>
        <end position="84"/>
    </location>
</feature>
<keyword evidence="4 10" id="KW-0809">Transit peptide</keyword>
<keyword evidence="5 10" id="KW-1133">Transmembrane helix</keyword>
<evidence type="ECO:0000256" key="2">
    <source>
        <dbReference type="ARBA" id="ARBA00022692"/>
    </source>
</evidence>
<proteinExistence type="inferred from homology"/>
<dbReference type="GO" id="GO:0007007">
    <property type="term" value="P:inner mitochondrial membrane organization"/>
    <property type="evidence" value="ECO:0007669"/>
    <property type="project" value="TreeGrafter"/>
</dbReference>
<organism evidence="12 13">
    <name type="scientific">Pyronema omphalodes (strain CBS 100304)</name>
    <name type="common">Pyronema confluens</name>
    <dbReference type="NCBI Taxonomy" id="1076935"/>
    <lineage>
        <taxon>Eukaryota</taxon>
        <taxon>Fungi</taxon>
        <taxon>Dikarya</taxon>
        <taxon>Ascomycota</taxon>
        <taxon>Pezizomycotina</taxon>
        <taxon>Pezizomycetes</taxon>
        <taxon>Pezizales</taxon>
        <taxon>Pyronemataceae</taxon>
        <taxon>Pyronema</taxon>
    </lineage>
</organism>
<accession>U4LU80</accession>
<feature type="transmembrane region" description="Helical" evidence="10">
    <location>
        <begin position="417"/>
        <end position="439"/>
    </location>
</feature>
<feature type="transmembrane region" description="Helical" evidence="10">
    <location>
        <begin position="281"/>
        <end position="301"/>
    </location>
</feature>
<comment type="similarity">
    <text evidence="1 10">Belongs to the SHE9 family.</text>
</comment>
<dbReference type="OrthoDB" id="5595506at2759"/>
<keyword evidence="2 10" id="KW-0812">Transmembrane</keyword>
<keyword evidence="3 10" id="KW-0999">Mitochondrion inner membrane</keyword>
<feature type="compositionally biased region" description="Basic and acidic residues" evidence="11">
    <location>
        <begin position="91"/>
        <end position="103"/>
    </location>
</feature>